<organism evidence="1 2">
    <name type="scientific">Dictyobacter alpinus</name>
    <dbReference type="NCBI Taxonomy" id="2014873"/>
    <lineage>
        <taxon>Bacteria</taxon>
        <taxon>Bacillati</taxon>
        <taxon>Chloroflexota</taxon>
        <taxon>Ktedonobacteria</taxon>
        <taxon>Ktedonobacterales</taxon>
        <taxon>Dictyobacteraceae</taxon>
        <taxon>Dictyobacter</taxon>
    </lineage>
</organism>
<dbReference type="GO" id="GO:0005975">
    <property type="term" value="P:carbohydrate metabolic process"/>
    <property type="evidence" value="ECO:0007669"/>
    <property type="project" value="InterPro"/>
</dbReference>
<evidence type="ECO:0008006" key="3">
    <source>
        <dbReference type="Google" id="ProtNLM"/>
    </source>
</evidence>
<dbReference type="RefSeq" id="WP_126629901.1">
    <property type="nucleotide sequence ID" value="NZ_BIFT01000002.1"/>
</dbReference>
<name>A0A402BE78_9CHLR</name>
<accession>A0A402BE78</accession>
<dbReference type="Proteomes" id="UP000287171">
    <property type="component" value="Unassembled WGS sequence"/>
</dbReference>
<gene>
    <name evidence="1" type="ORF">KDA_51680</name>
</gene>
<dbReference type="EMBL" id="BIFT01000002">
    <property type="protein sequence ID" value="GCE29684.1"/>
    <property type="molecule type" value="Genomic_DNA"/>
</dbReference>
<keyword evidence="2" id="KW-1185">Reference proteome</keyword>
<reference evidence="2" key="1">
    <citation type="submission" date="2018-12" db="EMBL/GenBank/DDBJ databases">
        <title>Tengunoibacter tsumagoiensis gen. nov., sp. nov., Dictyobacter kobayashii sp. nov., D. alpinus sp. nov., and D. joshuensis sp. nov. and description of Dictyobacteraceae fam. nov. within the order Ktedonobacterales isolated from Tengu-no-mugimeshi.</title>
        <authorList>
            <person name="Wang C.M."/>
            <person name="Zheng Y."/>
            <person name="Sakai Y."/>
            <person name="Toyoda A."/>
            <person name="Minakuchi Y."/>
            <person name="Abe K."/>
            <person name="Yokota A."/>
            <person name="Yabe S."/>
        </authorList>
    </citation>
    <scope>NUCLEOTIDE SEQUENCE [LARGE SCALE GENOMIC DNA]</scope>
    <source>
        <strain evidence="2">Uno16</strain>
    </source>
</reference>
<dbReference type="AlphaFoldDB" id="A0A402BE78"/>
<dbReference type="OrthoDB" id="9788151at2"/>
<sequence length="831" mass="93974">MLAIRGKRHGERLKPLERIVLEVAEEGIVTVVDGQGRHYYRQPAQATLELIIGGSAGYHHITLEDAAGHQLHHLQFMVDVETTIQEQQGDMAELLQMLLFTMLTQGGDDWGAASYVRYQGRIYSFFVRWLRDHVHVLKGMKYFSPVLKDGIELYRDSQRADGMIWDNVYPRGEQPSYWDTRFAEGDFIRPFEDGLSEFKRIPVEADVEYLFVEGLYYTWKAVNDDGWLSDSLDAAIKALEYCMSDRYRWSTKYQLIKRGYTIDTWDFQSEEDARVLHDAMRIDPDKTHFGIMFGDNTGYIASCGYLAEMLEHVGRLEEAARYRERASEMKERLDALSWNGHFYTHHVAEHPECRRHLGVDEASQVSLSNAYSLNRRLSHEQCVEIIRTYQHIRRTLPEGSPGEWYTIYPPFQTGFSNHDSTWQYMNGGVTTIVAGELAHGAFAHGFERYAIDILQRVHALGKQHRDVIYSTYTGASLQQPARQFTPIDLADYANIDISGASDSERGKVRGWFENSDNDLHELPYGLQTMADIPFAIVDPTINGRKVGLAVSTHAGYAQHIAIPLSQYAASVYFLHTTSKTGATGIGGSITLHYNDGTTYTRYVVRGKNVSSWWFPEEPVPEDGKKVATVAWRGKNDHCPNLGVIAYGLDNPHPERRIENIILSASDEPAYWAILGITLSDQPVYFPPNTVSFGIPDSWGAAAVVYAMIEGLAGVVDQGQAYEHVLLSPRWSATASQQASVSVAYPASQGYIAYTYQHNQEEQLLTLELTGSGTICDCHLLLPEEAQKVLKINNQGKLLSFVESSLEQSHYVDFRMTLPGPHVVQIYYLERA</sequence>
<evidence type="ECO:0000313" key="1">
    <source>
        <dbReference type="EMBL" id="GCE29684.1"/>
    </source>
</evidence>
<dbReference type="InterPro" id="IPR008928">
    <property type="entry name" value="6-hairpin_glycosidase_sf"/>
</dbReference>
<proteinExistence type="predicted"/>
<protein>
    <recommendedName>
        <fullName evidence="3">Alpha-L-rhamnosidase six-hairpin glycosidase domain-containing protein</fullName>
    </recommendedName>
</protein>
<dbReference type="Gene3D" id="1.50.10.10">
    <property type="match status" value="1"/>
</dbReference>
<evidence type="ECO:0000313" key="2">
    <source>
        <dbReference type="Proteomes" id="UP000287171"/>
    </source>
</evidence>
<dbReference type="InterPro" id="IPR012341">
    <property type="entry name" value="6hp_glycosidase-like_sf"/>
</dbReference>
<dbReference type="SUPFAM" id="SSF48208">
    <property type="entry name" value="Six-hairpin glycosidases"/>
    <property type="match status" value="1"/>
</dbReference>
<comment type="caution">
    <text evidence="1">The sequence shown here is derived from an EMBL/GenBank/DDBJ whole genome shotgun (WGS) entry which is preliminary data.</text>
</comment>